<protein>
    <recommendedName>
        <fullName evidence="3">Protein kinase domain-containing protein</fullName>
    </recommendedName>
</protein>
<reference evidence="1" key="1">
    <citation type="journal article" date="2020" name="Stud. Mycol.">
        <title>101 Dothideomycetes genomes: a test case for predicting lifestyles and emergence of pathogens.</title>
        <authorList>
            <person name="Haridas S."/>
            <person name="Albert R."/>
            <person name="Binder M."/>
            <person name="Bloem J."/>
            <person name="Labutti K."/>
            <person name="Salamov A."/>
            <person name="Andreopoulos B."/>
            <person name="Baker S."/>
            <person name="Barry K."/>
            <person name="Bills G."/>
            <person name="Bluhm B."/>
            <person name="Cannon C."/>
            <person name="Castanera R."/>
            <person name="Culley D."/>
            <person name="Daum C."/>
            <person name="Ezra D."/>
            <person name="Gonzalez J."/>
            <person name="Henrissat B."/>
            <person name="Kuo A."/>
            <person name="Liang C."/>
            <person name="Lipzen A."/>
            <person name="Lutzoni F."/>
            <person name="Magnuson J."/>
            <person name="Mondo S."/>
            <person name="Nolan M."/>
            <person name="Ohm R."/>
            <person name="Pangilinan J."/>
            <person name="Park H.-J."/>
            <person name="Ramirez L."/>
            <person name="Alfaro M."/>
            <person name="Sun H."/>
            <person name="Tritt A."/>
            <person name="Yoshinaga Y."/>
            <person name="Zwiers L.-H."/>
            <person name="Turgeon B."/>
            <person name="Goodwin S."/>
            <person name="Spatafora J."/>
            <person name="Crous P."/>
            <person name="Grigoriev I."/>
        </authorList>
    </citation>
    <scope>NUCLEOTIDE SEQUENCE</scope>
    <source>
        <strain evidence="1">CBS 480.64</strain>
    </source>
</reference>
<proteinExistence type="predicted"/>
<dbReference type="OrthoDB" id="2156052at2759"/>
<dbReference type="Proteomes" id="UP000799421">
    <property type="component" value="Unassembled WGS sequence"/>
</dbReference>
<evidence type="ECO:0008006" key="3">
    <source>
        <dbReference type="Google" id="ProtNLM"/>
    </source>
</evidence>
<gene>
    <name evidence="1" type="ORF">K470DRAFT_255125</name>
</gene>
<sequence>MDTSYDNLRSPEFDEWSDFENEQIQTFRFLHKQLRQHLGISDEKAAKIPSGVSAGMAEECTRASRFNLLSTADLAKFEKTALIKPVQTLYAKLCEIYDMRRNYSMDSIVGFELHNHPSKLMVEDFEKSSKKVDLQCVHSTGFGRFGKRLLFFLEYAPAYERPVASIRNALSKLASNSMSELDPIERKVKQSLHYLYHRMVDERVAYSCISTGEAYLFLKVDEDPANHLLFHLCVPAEDAVSDTLSLPSIITPISRMLCLTLIATKTPLRPLEWRCLARSLVTDDTNLPEDYEPSRPATKADFVYGKSPTPAFCSMICLLNLKRGFGLDERCPNYRQHLKHSTDNKHPAGIDGVVEQLSKTMTFEDFGPIVGSECGTTGTPFWIRCPTYGYVFIGKGASTWSWPEVLDERKFYNHLNDVQGTLVPVFVGTMYLNPGQRYFLHGVGEISRFLLLAWGGRELTREEWYGSKRKKVKYATQIMEAYGIEHNSLKCSNALWNDELKKVLLIDFHRSEMR</sequence>
<dbReference type="EMBL" id="MU005961">
    <property type="protein sequence ID" value="KAF2863423.1"/>
    <property type="molecule type" value="Genomic_DNA"/>
</dbReference>
<name>A0A6A7C7P3_9PEZI</name>
<keyword evidence="2" id="KW-1185">Reference proteome</keyword>
<evidence type="ECO:0000313" key="2">
    <source>
        <dbReference type="Proteomes" id="UP000799421"/>
    </source>
</evidence>
<organism evidence="1 2">
    <name type="scientific">Piedraia hortae CBS 480.64</name>
    <dbReference type="NCBI Taxonomy" id="1314780"/>
    <lineage>
        <taxon>Eukaryota</taxon>
        <taxon>Fungi</taxon>
        <taxon>Dikarya</taxon>
        <taxon>Ascomycota</taxon>
        <taxon>Pezizomycotina</taxon>
        <taxon>Dothideomycetes</taxon>
        <taxon>Dothideomycetidae</taxon>
        <taxon>Capnodiales</taxon>
        <taxon>Piedraiaceae</taxon>
        <taxon>Piedraia</taxon>
    </lineage>
</organism>
<accession>A0A6A7C7P3</accession>
<evidence type="ECO:0000313" key="1">
    <source>
        <dbReference type="EMBL" id="KAF2863423.1"/>
    </source>
</evidence>
<dbReference type="AlphaFoldDB" id="A0A6A7C7P3"/>